<organism evidence="2 3">
    <name type="scientific">Pseudoalteromonas denitrificans DSM 6059</name>
    <dbReference type="NCBI Taxonomy" id="1123010"/>
    <lineage>
        <taxon>Bacteria</taxon>
        <taxon>Pseudomonadati</taxon>
        <taxon>Pseudomonadota</taxon>
        <taxon>Gammaproteobacteria</taxon>
        <taxon>Alteromonadales</taxon>
        <taxon>Pseudoalteromonadaceae</taxon>
        <taxon>Pseudoalteromonas</taxon>
    </lineage>
</organism>
<protein>
    <submittedName>
        <fullName evidence="2">Uncharacterized protein</fullName>
    </submittedName>
</protein>
<dbReference type="EMBL" id="FOLO01000084">
    <property type="protein sequence ID" value="SFD67378.1"/>
    <property type="molecule type" value="Genomic_DNA"/>
</dbReference>
<sequence length="135" mass="14960">MSHISRFIKQTPKMLCLLLASTFTQAAEESEVDISLGNSQIEFALTSNNIAKVLVAGPNDFRSQSNSAQVQFNSPLKDGLYTYEVTNYYFSNEVIIADGSNGRDNQTQSDTQRTKITTGQFSIINGALIDMYETE</sequence>
<proteinExistence type="predicted"/>
<evidence type="ECO:0000313" key="3">
    <source>
        <dbReference type="Proteomes" id="UP000198862"/>
    </source>
</evidence>
<evidence type="ECO:0000256" key="1">
    <source>
        <dbReference type="SAM" id="SignalP"/>
    </source>
</evidence>
<evidence type="ECO:0000313" key="2">
    <source>
        <dbReference type="EMBL" id="SFD67378.1"/>
    </source>
</evidence>
<keyword evidence="1" id="KW-0732">Signal</keyword>
<name>A0A1I1UCP6_9GAMM</name>
<feature type="signal peptide" evidence="1">
    <location>
        <begin position="1"/>
        <end position="26"/>
    </location>
</feature>
<dbReference type="AlphaFoldDB" id="A0A1I1UCP6"/>
<keyword evidence="3" id="KW-1185">Reference proteome</keyword>
<dbReference type="Proteomes" id="UP000198862">
    <property type="component" value="Unassembled WGS sequence"/>
</dbReference>
<reference evidence="2 3" key="1">
    <citation type="submission" date="2016-10" db="EMBL/GenBank/DDBJ databases">
        <authorList>
            <person name="de Groot N.N."/>
        </authorList>
    </citation>
    <scope>NUCLEOTIDE SEQUENCE [LARGE SCALE GENOMIC DNA]</scope>
    <source>
        <strain evidence="2 3">DSM 6059</strain>
    </source>
</reference>
<feature type="chain" id="PRO_5011692822" evidence="1">
    <location>
        <begin position="27"/>
        <end position="135"/>
    </location>
</feature>
<dbReference type="RefSeq" id="WP_091991562.1">
    <property type="nucleotide sequence ID" value="NZ_FOLO01000084.1"/>
</dbReference>
<accession>A0A1I1UCP6</accession>
<gene>
    <name evidence="2" type="ORF">SAMN02745724_05157</name>
</gene>